<dbReference type="SFLD" id="SFLDS00003">
    <property type="entry name" value="Haloacid_Dehalogenase"/>
    <property type="match status" value="1"/>
</dbReference>
<keyword evidence="5" id="KW-0597">Phosphoprotein</keyword>
<feature type="transmembrane region" description="Helical" evidence="22">
    <location>
        <begin position="1701"/>
        <end position="1720"/>
    </location>
</feature>
<feature type="transmembrane region" description="Helical" evidence="22">
    <location>
        <begin position="771"/>
        <end position="791"/>
    </location>
</feature>
<dbReference type="Pfam" id="PF13246">
    <property type="entry name" value="Cation_ATPase"/>
    <property type="match status" value="1"/>
</dbReference>
<dbReference type="GO" id="GO:0015662">
    <property type="term" value="F:P-type ion transporter activity"/>
    <property type="evidence" value="ECO:0007669"/>
    <property type="project" value="InterPro"/>
</dbReference>
<feature type="transmembrane region" description="Helical" evidence="22">
    <location>
        <begin position="1010"/>
        <end position="1030"/>
    </location>
</feature>
<dbReference type="InterPro" id="IPR035979">
    <property type="entry name" value="RBD_domain_sf"/>
</dbReference>
<feature type="compositionally biased region" description="Basic and acidic residues" evidence="21">
    <location>
        <begin position="79"/>
        <end position="88"/>
    </location>
</feature>
<dbReference type="Pfam" id="PF00122">
    <property type="entry name" value="E1-E2_ATPase"/>
    <property type="match status" value="1"/>
</dbReference>
<evidence type="ECO:0000256" key="3">
    <source>
        <dbReference type="ARBA" id="ARBA00004520"/>
    </source>
</evidence>
<dbReference type="Pfam" id="PF00076">
    <property type="entry name" value="RRM_1"/>
    <property type="match status" value="4"/>
</dbReference>
<dbReference type="CDD" id="cd07542">
    <property type="entry name" value="P-type_ATPase_cation"/>
    <property type="match status" value="1"/>
</dbReference>
<feature type="transmembrane region" description="Helical" evidence="22">
    <location>
        <begin position="594"/>
        <end position="618"/>
    </location>
</feature>
<evidence type="ECO:0000256" key="20">
    <source>
        <dbReference type="PROSITE-ProRule" id="PRU00176"/>
    </source>
</evidence>
<evidence type="ECO:0000256" key="2">
    <source>
        <dbReference type="ARBA" id="ARBA00004195"/>
    </source>
</evidence>
<dbReference type="SMART" id="SM00360">
    <property type="entry name" value="RRM"/>
    <property type="match status" value="4"/>
</dbReference>
<feature type="domain" description="RRM" evidence="23">
    <location>
        <begin position="253"/>
        <end position="327"/>
    </location>
</feature>
<dbReference type="InterPro" id="IPR004014">
    <property type="entry name" value="ATPase_P-typ_cation-transptr_N"/>
</dbReference>
<comment type="similarity">
    <text evidence="4">Belongs to the cation transport ATPase (P-type) (TC 3.A.3) family. Type V subfamily.</text>
</comment>
<feature type="region of interest" description="Disordered" evidence="21">
    <location>
        <begin position="1"/>
        <end position="148"/>
    </location>
</feature>
<dbReference type="PANTHER" id="PTHR45630:SF12">
    <property type="entry name" value="POLYAMINE-TRANSPORTING ATPASE 13A3"/>
    <property type="match status" value="1"/>
</dbReference>
<feature type="compositionally biased region" description="Basic and acidic residues" evidence="21">
    <location>
        <begin position="113"/>
        <end position="122"/>
    </location>
</feature>
<feature type="compositionally biased region" description="Basic and acidic residues" evidence="21">
    <location>
        <begin position="545"/>
        <end position="564"/>
    </location>
</feature>
<dbReference type="GO" id="GO:0006874">
    <property type="term" value="P:intracellular calcium ion homeostasis"/>
    <property type="evidence" value="ECO:0007669"/>
    <property type="project" value="TreeGrafter"/>
</dbReference>
<feature type="transmembrane region" description="Helical" evidence="22">
    <location>
        <begin position="1632"/>
        <end position="1649"/>
    </location>
</feature>
<dbReference type="GO" id="GO:0005524">
    <property type="term" value="F:ATP binding"/>
    <property type="evidence" value="ECO:0007669"/>
    <property type="project" value="UniProtKB-KW"/>
</dbReference>
<dbReference type="FunFam" id="1.20.1110.10:FF:000026">
    <property type="entry name" value="Cation-transporting ATPase"/>
    <property type="match status" value="1"/>
</dbReference>
<dbReference type="InterPro" id="IPR023214">
    <property type="entry name" value="HAD_sf"/>
</dbReference>
<feature type="transmembrane region" description="Helical" evidence="22">
    <location>
        <begin position="1497"/>
        <end position="1521"/>
    </location>
</feature>
<dbReference type="GO" id="GO:0016887">
    <property type="term" value="F:ATP hydrolysis activity"/>
    <property type="evidence" value="ECO:0007669"/>
    <property type="project" value="InterPro"/>
</dbReference>
<dbReference type="FunFam" id="1.20.1110.10:FF:000023">
    <property type="entry name" value="Cation-transporting ATPase"/>
    <property type="match status" value="1"/>
</dbReference>
<evidence type="ECO:0000256" key="15">
    <source>
        <dbReference type="ARBA" id="ARBA00051385"/>
    </source>
</evidence>
<feature type="compositionally biased region" description="Acidic residues" evidence="21">
    <location>
        <begin position="89"/>
        <end position="106"/>
    </location>
</feature>
<evidence type="ECO:0000256" key="11">
    <source>
        <dbReference type="ARBA" id="ARBA00022842"/>
    </source>
</evidence>
<dbReference type="FunFam" id="2.70.150.10:FF:000017">
    <property type="entry name" value="Cation-transporting ATPase"/>
    <property type="match status" value="1"/>
</dbReference>
<dbReference type="GO" id="GO:0019829">
    <property type="term" value="F:ATPase-coupled monoatomic cation transmembrane transporter activity"/>
    <property type="evidence" value="ECO:0007669"/>
    <property type="project" value="InterPro"/>
</dbReference>
<feature type="transmembrane region" description="Helical" evidence="22">
    <location>
        <begin position="1527"/>
        <end position="1546"/>
    </location>
</feature>
<dbReference type="FunFam" id="3.40.50.1000:FF:000045">
    <property type="entry name" value="Cation-transporting ATPase"/>
    <property type="match status" value="1"/>
</dbReference>
<dbReference type="CDD" id="cd12406">
    <property type="entry name" value="RRM4_NCL"/>
    <property type="match status" value="1"/>
</dbReference>
<evidence type="ECO:0000256" key="22">
    <source>
        <dbReference type="SAM" id="Phobius"/>
    </source>
</evidence>
<dbReference type="InterPro" id="IPR044492">
    <property type="entry name" value="P_typ_ATPase_HD_dom"/>
</dbReference>
<feature type="transmembrane region" description="Helical" evidence="22">
    <location>
        <begin position="1567"/>
        <end position="1589"/>
    </location>
</feature>
<feature type="transmembrane region" description="Helical" evidence="22">
    <location>
        <begin position="1661"/>
        <end position="1681"/>
    </location>
</feature>
<dbReference type="EC" id="7.6.2.16" evidence="17"/>
<gene>
    <name evidence="24" type="ORF">Q5P01_022217</name>
</gene>
<comment type="function">
    <text evidence="16">ATP-driven pump involved in endocytosis-dependent polyamine transport. Uses ATP as an energy source to transfer polyamine precursor putrescine from the endosomal compartment to the cytosol.</text>
</comment>
<dbReference type="SUPFAM" id="SSF81665">
    <property type="entry name" value="Calcium ATPase, transmembrane domain M"/>
    <property type="match status" value="1"/>
</dbReference>
<dbReference type="InterPro" id="IPR018303">
    <property type="entry name" value="ATPase_P-typ_P_site"/>
</dbReference>
<evidence type="ECO:0000256" key="8">
    <source>
        <dbReference type="ARBA" id="ARBA00022741"/>
    </source>
</evidence>
<sequence length="1778" mass="198740">MAKTDTTRRRKQQSKIVTNEEGLTEAALSTEQTAGTEDNAPPEITVIKQEGKDQDDQEAQTQAASSADAIECTGSAHGENPETKMEPEDIKDEQEFQTDTATEENESTPQMTEKGKKGRITEENNGNEPMIVNGKRKARSNVEPSPTKKPKLINDGFCLFVGNLNHSKTSEEIIDSLCNYSMTQSLLVQNIRLDKSRKFAYMDLASELDLTKALTLNGEMILDKPMRIAKAKVKSEDRVKVKAPVDKKVKDARCLFVSNIPYDTTKKEIKKIFHKAISVRFPGKTKSPSKGIAFVEFRNKTIASKVLQKKQGVKIQGRVLILDSAGKTKVTEANNEDSNTKAEVPPNNTLFVNKLSYNVTEKTLKKVFQNAVRINMPQNEGKSKGFAFVEFATVADAEKALQSSQNIKICKRGVQVQFSENQEKSKNAKVQLKTLVVMGLTEKTSEETLKSAFEGALSARVILDKDTGASKRFGFVEFESEENCKAVKEAMEDCEIDGSKVTVAFAKHKGKRGHQGAREGLVAGRSAGHGGHRSSGGRNSRGGRGHGDGKLQDPVEEETRRRCCSSDRMKTKEAKIINQGLEDEMEVWGYRPCLWKMILVGVGAVCSGGLLLLLLYWLPEWGVKSTCTQTSLRDAHTLLLRTTDEFRQWFRARVHVMLAPGKTPFDNLDLQSTEQLPNGDGEHAVHEENDEKFAHRQPVKIYHFTHHSTKYYWNEGMQNFEFYRGLEDVKVSCTSIHSEHSSGLSKTLQDYRRLFFGENEIAVRVPSLFKLLVKEVLNPFYIFQIFSVILWSVEDYYYYATAIVFMSVISIATSLYTIKKQFVMLHDMVATHSVVRVSVCRRNKDIEESLSTELVPGDVIIIPANGMIMPCDAVLTHGNCIVNESMLTGESVPVTKTGLPSSGEEADRSYNMEEHKRHTLFCGTHVIQTRFYTGELVKAVVVRTGFSTEKGQLVRSILYPKPTDFKLYRDAYLFLLCLVGVAGIGFVYSVVLSIMNKVPAKTIIVESLDIITITVPPALPAAMTAGIVYAQRRLKRVGIFCISPQRINMCGQLNLVCFDKTGTLTEDGLDLWGIHRAEDGSFSSPESSAAKESLVTSAFVACMASCHSLTKIDGNLSGDPLDLKMFSATGWILEEPTEEETALHNPIMPTVVRPPKHIVPEANENNPATKNMELSELSSCEIGIVRQFPFSSALQRMSVVVRRLGKKHMDAYLKGAPEVVAILCKQHTVPQSFTDTLETYTRQGFRVIALAHRQLESKLSWHKVQSLSRDLIETNMEFLGLIIMQNKIKPETAGVLCELRQANIRTLMVTGDNMLTAISVARDCGMVRAHEKVIIADAVPPKDIHPASITWQYTESPAPAVKDNQTVEINLEEEMYGKHQSQQEESYHFAVSGRAFAVIMEHFPQLVHKLVLRGTVFARMAPDQKTQLVEVLQSIDYFVGMCGDGANDCGALKKAHSGISLSELEASVASPFTSSTSNISCVPNLIREGRAALITSFCVFKFMALYSIIQYLSVTLLYSILSNLGDFQFLFIDVAIILIIVFTMSLNPAWKELVWRRPPSSLISGPLLCSVMTQILNCVVFQVLAFLLVRQQRWYETWTPQSDACNVSTFSYNLNLTAPQDPKNIKNYENTTLFYISSFQYLTVAVVFSKGKPFRQPSYKNWPFMLACISLYTFLLLILLHPVPAIDSFLEIVCVPSDWRITVVIIIIVNAAVSFLLELANDRWGSFLLSWLFCRRNKPPRARYLQLSLELHDDVDWPPRSFTVTYGSDSQSHMSAAL</sequence>
<keyword evidence="14 22" id="KW-0472">Membrane</keyword>
<name>A0AA88JCG7_CHASR</name>
<dbReference type="InterPro" id="IPR006544">
    <property type="entry name" value="P-type_TPase_V"/>
</dbReference>
<keyword evidence="7" id="KW-0479">Metal-binding</keyword>
<keyword evidence="20" id="KW-0694">RNA-binding</keyword>
<evidence type="ECO:0000256" key="12">
    <source>
        <dbReference type="ARBA" id="ARBA00022967"/>
    </source>
</evidence>
<keyword evidence="6 22" id="KW-0812">Transmembrane</keyword>
<dbReference type="Pfam" id="PF12409">
    <property type="entry name" value="P5-ATPase"/>
    <property type="match status" value="1"/>
</dbReference>
<protein>
    <recommendedName>
        <fullName evidence="18">Polyamine-transporting ATPase 13A3</fullName>
        <ecNumber evidence="17">7.6.2.16</ecNumber>
    </recommendedName>
    <alternativeName>
        <fullName evidence="19">Putrescine transporting ATPase</fullName>
    </alternativeName>
</protein>
<dbReference type="PRINTS" id="PR00119">
    <property type="entry name" value="CATATPASE"/>
</dbReference>
<evidence type="ECO:0000259" key="23">
    <source>
        <dbReference type="PROSITE" id="PS50102"/>
    </source>
</evidence>
<evidence type="ECO:0000256" key="14">
    <source>
        <dbReference type="ARBA" id="ARBA00023136"/>
    </source>
</evidence>
<evidence type="ECO:0000256" key="16">
    <source>
        <dbReference type="ARBA" id="ARBA00053935"/>
    </source>
</evidence>
<dbReference type="PROSITE" id="PS50102">
    <property type="entry name" value="RRM"/>
    <property type="match status" value="4"/>
</dbReference>
<dbReference type="EMBL" id="JAUPFM010000018">
    <property type="protein sequence ID" value="KAK2822152.1"/>
    <property type="molecule type" value="Genomic_DNA"/>
</dbReference>
<dbReference type="InterPro" id="IPR059000">
    <property type="entry name" value="ATPase_P-type_domA"/>
</dbReference>
<dbReference type="Proteomes" id="UP001187415">
    <property type="component" value="Unassembled WGS sequence"/>
</dbReference>
<evidence type="ECO:0000256" key="7">
    <source>
        <dbReference type="ARBA" id="ARBA00022723"/>
    </source>
</evidence>
<organism evidence="24 25">
    <name type="scientific">Channa striata</name>
    <name type="common">Snakehead murrel</name>
    <name type="synonym">Ophicephalus striatus</name>
    <dbReference type="NCBI Taxonomy" id="64152"/>
    <lineage>
        <taxon>Eukaryota</taxon>
        <taxon>Metazoa</taxon>
        <taxon>Chordata</taxon>
        <taxon>Craniata</taxon>
        <taxon>Vertebrata</taxon>
        <taxon>Euteleostomi</taxon>
        <taxon>Actinopterygii</taxon>
        <taxon>Neopterygii</taxon>
        <taxon>Teleostei</taxon>
        <taxon>Neoteleostei</taxon>
        <taxon>Acanthomorphata</taxon>
        <taxon>Anabantaria</taxon>
        <taxon>Anabantiformes</taxon>
        <taxon>Channoidei</taxon>
        <taxon>Channidae</taxon>
        <taxon>Channa</taxon>
    </lineage>
</organism>
<evidence type="ECO:0000256" key="5">
    <source>
        <dbReference type="ARBA" id="ARBA00022553"/>
    </source>
</evidence>
<dbReference type="PROSITE" id="PS00154">
    <property type="entry name" value="ATPASE_E1_E2"/>
    <property type="match status" value="1"/>
</dbReference>
<keyword evidence="8" id="KW-0547">Nucleotide-binding</keyword>
<comment type="catalytic activity">
    <reaction evidence="15">
        <text>putrescine(out) + ATP + H2O = putrescine(in) + ADP + phosphate + H(+)</text>
        <dbReference type="Rhea" id="RHEA:29995"/>
        <dbReference type="ChEBI" id="CHEBI:15377"/>
        <dbReference type="ChEBI" id="CHEBI:15378"/>
        <dbReference type="ChEBI" id="CHEBI:30616"/>
        <dbReference type="ChEBI" id="CHEBI:43474"/>
        <dbReference type="ChEBI" id="CHEBI:326268"/>
        <dbReference type="ChEBI" id="CHEBI:456216"/>
        <dbReference type="EC" id="7.6.2.16"/>
    </reaction>
    <physiologicalReaction direction="left-to-right" evidence="15">
        <dbReference type="Rhea" id="RHEA:29996"/>
    </physiologicalReaction>
</comment>
<dbReference type="SFLD" id="SFLDF00027">
    <property type="entry name" value="p-type_atpase"/>
    <property type="match status" value="1"/>
</dbReference>
<dbReference type="GO" id="GO:0015594">
    <property type="term" value="F:ABC-type putrescine transporter activity"/>
    <property type="evidence" value="ECO:0007669"/>
    <property type="project" value="UniProtKB-EC"/>
</dbReference>
<proteinExistence type="inferred from homology"/>
<keyword evidence="12" id="KW-1278">Translocase</keyword>
<dbReference type="PANTHER" id="PTHR45630">
    <property type="entry name" value="CATION-TRANSPORTING ATPASE-RELATED"/>
    <property type="match status" value="1"/>
</dbReference>
<dbReference type="GO" id="GO:0003723">
    <property type="term" value="F:RNA binding"/>
    <property type="evidence" value="ECO:0007669"/>
    <property type="project" value="UniProtKB-UniRule"/>
</dbReference>
<dbReference type="FunFam" id="3.40.1110.10:FF:000026">
    <property type="entry name" value="Cation-transporting ATPase"/>
    <property type="match status" value="1"/>
</dbReference>
<feature type="domain" description="RRM" evidence="23">
    <location>
        <begin position="433"/>
        <end position="508"/>
    </location>
</feature>
<evidence type="ECO:0000256" key="17">
    <source>
        <dbReference type="ARBA" id="ARBA00066779"/>
    </source>
</evidence>
<keyword evidence="13 22" id="KW-1133">Transmembrane helix</keyword>
<dbReference type="GO" id="GO:0055038">
    <property type="term" value="C:recycling endosome membrane"/>
    <property type="evidence" value="ECO:0007669"/>
    <property type="project" value="UniProtKB-SubCell"/>
</dbReference>
<dbReference type="SUPFAM" id="SSF81660">
    <property type="entry name" value="Metal cation-transporting ATPase, ATP-binding domain N"/>
    <property type="match status" value="1"/>
</dbReference>
<evidence type="ECO:0000256" key="9">
    <source>
        <dbReference type="ARBA" id="ARBA00022753"/>
    </source>
</evidence>
<accession>A0AA88JCG7</accession>
<feature type="compositionally biased region" description="Polar residues" evidence="21">
    <location>
        <begin position="27"/>
        <end position="36"/>
    </location>
</feature>
<reference evidence="24" key="1">
    <citation type="submission" date="2023-07" db="EMBL/GenBank/DDBJ databases">
        <title>Chromosome-level Genome Assembly of Striped Snakehead (Channa striata).</title>
        <authorList>
            <person name="Liu H."/>
        </authorList>
    </citation>
    <scope>NUCLEOTIDE SEQUENCE</scope>
    <source>
        <strain evidence="24">Gz</strain>
        <tissue evidence="24">Muscle</tissue>
    </source>
</reference>
<dbReference type="InterPro" id="IPR000504">
    <property type="entry name" value="RRM_dom"/>
</dbReference>
<dbReference type="Gene3D" id="3.40.50.1000">
    <property type="entry name" value="HAD superfamily/HAD-like"/>
    <property type="match status" value="1"/>
</dbReference>
<dbReference type="InterPro" id="IPR001757">
    <property type="entry name" value="P_typ_ATPase"/>
</dbReference>
<dbReference type="Gene3D" id="3.30.70.330">
    <property type="match status" value="4"/>
</dbReference>
<keyword evidence="10" id="KW-0067">ATP-binding</keyword>
<evidence type="ECO:0000313" key="24">
    <source>
        <dbReference type="EMBL" id="KAK2822152.1"/>
    </source>
</evidence>
<dbReference type="GO" id="GO:0031901">
    <property type="term" value="C:early endosome membrane"/>
    <property type="evidence" value="ECO:0007669"/>
    <property type="project" value="UniProtKB-SubCell"/>
</dbReference>
<feature type="region of interest" description="Disordered" evidence="21">
    <location>
        <begin position="508"/>
        <end position="564"/>
    </location>
</feature>
<dbReference type="NCBIfam" id="TIGR01657">
    <property type="entry name" value="P-ATPase-V"/>
    <property type="match status" value="1"/>
</dbReference>
<keyword evidence="9" id="KW-0967">Endosome</keyword>
<keyword evidence="25" id="KW-1185">Reference proteome</keyword>
<dbReference type="GO" id="GO:0031902">
    <property type="term" value="C:late endosome membrane"/>
    <property type="evidence" value="ECO:0007669"/>
    <property type="project" value="UniProtKB-SubCell"/>
</dbReference>
<dbReference type="InterPro" id="IPR036412">
    <property type="entry name" value="HAD-like_sf"/>
</dbReference>
<evidence type="ECO:0000256" key="18">
    <source>
        <dbReference type="ARBA" id="ARBA00074226"/>
    </source>
</evidence>
<evidence type="ECO:0000256" key="19">
    <source>
        <dbReference type="ARBA" id="ARBA00076813"/>
    </source>
</evidence>
<dbReference type="Gene3D" id="3.40.1110.10">
    <property type="entry name" value="Calcium-transporting ATPase, cytoplasmic domain N"/>
    <property type="match status" value="1"/>
</dbReference>
<dbReference type="InterPro" id="IPR008250">
    <property type="entry name" value="ATPase_P-typ_transduc_dom_A_sf"/>
</dbReference>
<dbReference type="Pfam" id="PF00690">
    <property type="entry name" value="Cation_ATPase_N"/>
    <property type="match status" value="1"/>
</dbReference>
<feature type="transmembrane region" description="Helical" evidence="22">
    <location>
        <begin position="971"/>
        <end position="990"/>
    </location>
</feature>
<comment type="subcellular location">
    <subcellularLocation>
        <location evidence="3">Early endosome membrane</location>
        <topology evidence="3">Multi-pass membrane protein</topology>
    </subcellularLocation>
    <subcellularLocation>
        <location evidence="1">Late endosome membrane</location>
        <topology evidence="1">Multi-pass membrane protein</topology>
    </subcellularLocation>
    <subcellularLocation>
        <location evidence="2">Recycling endosome membrane</location>
        <topology evidence="2">Multi-pass membrane protein</topology>
    </subcellularLocation>
</comment>
<evidence type="ECO:0000313" key="25">
    <source>
        <dbReference type="Proteomes" id="UP001187415"/>
    </source>
</evidence>
<dbReference type="Gene3D" id="2.70.150.10">
    <property type="entry name" value="Calcium-transporting ATPase, cytoplasmic transduction domain A"/>
    <property type="match status" value="1"/>
</dbReference>
<dbReference type="InterPro" id="IPR012677">
    <property type="entry name" value="Nucleotide-bd_a/b_plait_sf"/>
</dbReference>
<evidence type="ECO:0000256" key="1">
    <source>
        <dbReference type="ARBA" id="ARBA00004107"/>
    </source>
</evidence>
<dbReference type="InterPro" id="IPR047819">
    <property type="entry name" value="P5A-ATPase_N"/>
</dbReference>
<feature type="domain" description="RRM" evidence="23">
    <location>
        <begin position="157"/>
        <end position="233"/>
    </location>
</feature>
<evidence type="ECO:0000256" key="13">
    <source>
        <dbReference type="ARBA" id="ARBA00022989"/>
    </source>
</evidence>
<dbReference type="SUPFAM" id="SSF81653">
    <property type="entry name" value="Calcium ATPase, transduction domain A"/>
    <property type="match status" value="1"/>
</dbReference>
<dbReference type="SMART" id="SM00831">
    <property type="entry name" value="Cation_ATPase_N"/>
    <property type="match status" value="1"/>
</dbReference>
<dbReference type="NCBIfam" id="TIGR01494">
    <property type="entry name" value="ATPase_P-type"/>
    <property type="match status" value="2"/>
</dbReference>
<dbReference type="InterPro" id="IPR023299">
    <property type="entry name" value="ATPase_P-typ_cyto_dom_N"/>
</dbReference>
<dbReference type="SFLD" id="SFLDG00002">
    <property type="entry name" value="C1.7:_P-type_atpase_like"/>
    <property type="match status" value="1"/>
</dbReference>
<dbReference type="InterPro" id="IPR034235">
    <property type="entry name" value="Nucleolin_RRM4"/>
</dbReference>
<dbReference type="GO" id="GO:0046872">
    <property type="term" value="F:metal ion binding"/>
    <property type="evidence" value="ECO:0007669"/>
    <property type="project" value="UniProtKB-KW"/>
</dbReference>
<evidence type="ECO:0000256" key="6">
    <source>
        <dbReference type="ARBA" id="ARBA00022692"/>
    </source>
</evidence>
<dbReference type="InterPro" id="IPR047821">
    <property type="entry name" value="P5B-type_ATPase"/>
</dbReference>
<keyword evidence="11" id="KW-0460">Magnesium</keyword>
<evidence type="ECO:0000256" key="4">
    <source>
        <dbReference type="ARBA" id="ARBA00006000"/>
    </source>
</evidence>
<feature type="compositionally biased region" description="Low complexity" evidence="21">
    <location>
        <begin position="59"/>
        <end position="69"/>
    </location>
</feature>
<comment type="caution">
    <text evidence="24">The sequence shown here is derived from an EMBL/GenBank/DDBJ whole genome shotgun (WGS) entry which is preliminary data.</text>
</comment>
<dbReference type="InterPro" id="IPR023298">
    <property type="entry name" value="ATPase_P-typ_TM_dom_sf"/>
</dbReference>
<dbReference type="SUPFAM" id="SSF54928">
    <property type="entry name" value="RNA-binding domain, RBD"/>
    <property type="match status" value="4"/>
</dbReference>
<feature type="transmembrane region" description="Helical" evidence="22">
    <location>
        <begin position="797"/>
        <end position="818"/>
    </location>
</feature>
<feature type="domain" description="RRM" evidence="23">
    <location>
        <begin position="348"/>
        <end position="421"/>
    </location>
</feature>
<evidence type="ECO:0000256" key="10">
    <source>
        <dbReference type="ARBA" id="ARBA00022840"/>
    </source>
</evidence>
<evidence type="ECO:0000256" key="21">
    <source>
        <dbReference type="SAM" id="MobiDB-lite"/>
    </source>
</evidence>
<dbReference type="SUPFAM" id="SSF56784">
    <property type="entry name" value="HAD-like"/>
    <property type="match status" value="1"/>
</dbReference>